<name>A0A6J6CMU1_9ZZZZ</name>
<reference evidence="1" key="1">
    <citation type="submission" date="2020-05" db="EMBL/GenBank/DDBJ databases">
        <authorList>
            <person name="Chiriac C."/>
            <person name="Salcher M."/>
            <person name="Ghai R."/>
            <person name="Kavagutti S V."/>
        </authorList>
    </citation>
    <scope>NUCLEOTIDE SEQUENCE</scope>
</reference>
<accession>A0A6J6CMU1</accession>
<evidence type="ECO:0000313" key="1">
    <source>
        <dbReference type="EMBL" id="CAB4552524.1"/>
    </source>
</evidence>
<dbReference type="AlphaFoldDB" id="A0A6J6CMU1"/>
<dbReference type="InterPro" id="IPR012467">
    <property type="entry name" value="DUF1684"/>
</dbReference>
<proteinExistence type="predicted"/>
<gene>
    <name evidence="1" type="ORF">UFOPK1591_00144</name>
</gene>
<dbReference type="PANTHER" id="PTHR41913:SF1">
    <property type="entry name" value="DUF1684 DOMAIN-CONTAINING PROTEIN"/>
    <property type="match status" value="1"/>
</dbReference>
<sequence length="257" mass="28080">MVTLPQGNLALIATAWFHGAPGVFETVWGIPGEWSARDRGQSGLVVRASASDRIFVNDELVDGDVTVLAKDSETPAKLSFDDGKSGFVIANEEGVYALRVWDPNSQDLNDFGRIDSYDYNPEWVVQAQFIPIEGGRAVGVDHLKDEGSTRDKIIPADITFTHDGVDYTVAAFQEGRALLLVFADSTNGDATYSVGRFLMCAPNADGSITLDFNRAYLPPCAFSYHFNCPMPPAQNRFPFAIEAGEKQVLNRSGELLH</sequence>
<organism evidence="1">
    <name type="scientific">freshwater metagenome</name>
    <dbReference type="NCBI Taxonomy" id="449393"/>
    <lineage>
        <taxon>unclassified sequences</taxon>
        <taxon>metagenomes</taxon>
        <taxon>ecological metagenomes</taxon>
    </lineage>
</organism>
<dbReference type="PANTHER" id="PTHR41913">
    <property type="entry name" value="DUF1684 DOMAIN-CONTAINING PROTEIN"/>
    <property type="match status" value="1"/>
</dbReference>
<dbReference type="Pfam" id="PF07920">
    <property type="entry name" value="DUF1684"/>
    <property type="match status" value="1"/>
</dbReference>
<protein>
    <submittedName>
        <fullName evidence="1">Unannotated protein</fullName>
    </submittedName>
</protein>
<dbReference type="EMBL" id="CAEZTD010000006">
    <property type="protein sequence ID" value="CAB4552524.1"/>
    <property type="molecule type" value="Genomic_DNA"/>
</dbReference>